<organism evidence="10 11">
    <name type="scientific">Candidatus Copromonas faecavium</name>
    <name type="common">nom. illeg.</name>
    <dbReference type="NCBI Taxonomy" id="2840740"/>
    <lineage>
        <taxon>Bacteria</taxon>
        <taxon>Bacillati</taxon>
        <taxon>Bacillota</taxon>
        <taxon>Clostridia</taxon>
        <taxon>Lachnospirales</taxon>
        <taxon>Lachnospiraceae</taxon>
        <taxon>Candidatus Copromonas (nom. illeg.)</taxon>
    </lineage>
</organism>
<dbReference type="GO" id="GO:0005886">
    <property type="term" value="C:plasma membrane"/>
    <property type="evidence" value="ECO:0007669"/>
    <property type="project" value="UniProtKB-SubCell"/>
</dbReference>
<feature type="transmembrane region" description="Helical" evidence="9">
    <location>
        <begin position="208"/>
        <end position="225"/>
    </location>
</feature>
<comment type="function">
    <text evidence="9">Component of the transport system for branched-chain amino acids.</text>
</comment>
<evidence type="ECO:0000313" key="11">
    <source>
        <dbReference type="Proteomes" id="UP000824250"/>
    </source>
</evidence>
<dbReference type="AlphaFoldDB" id="A0A9D1A394"/>
<keyword evidence="5 9" id="KW-0812">Transmembrane</keyword>
<comment type="subcellular location">
    <subcellularLocation>
        <location evidence="1 9">Cell membrane</location>
        <topology evidence="1 9">Multi-pass membrane protein</topology>
    </subcellularLocation>
</comment>
<evidence type="ECO:0000256" key="8">
    <source>
        <dbReference type="ARBA" id="ARBA00023136"/>
    </source>
</evidence>
<feature type="transmembrane region" description="Helical" evidence="9">
    <location>
        <begin position="326"/>
        <end position="349"/>
    </location>
</feature>
<dbReference type="EMBL" id="DVGC01000007">
    <property type="protein sequence ID" value="HIR04730.1"/>
    <property type="molecule type" value="Genomic_DNA"/>
</dbReference>
<proteinExistence type="inferred from homology"/>
<feature type="transmembrane region" description="Helical" evidence="9">
    <location>
        <begin position="162"/>
        <end position="188"/>
    </location>
</feature>
<dbReference type="InterPro" id="IPR004685">
    <property type="entry name" value="Brnchd-chn_aa_trnsp_Livcs"/>
</dbReference>
<dbReference type="GO" id="GO:0015190">
    <property type="term" value="F:L-leucine transmembrane transporter activity"/>
    <property type="evidence" value="ECO:0007669"/>
    <property type="project" value="TreeGrafter"/>
</dbReference>
<dbReference type="PANTHER" id="PTHR30588:SF0">
    <property type="entry name" value="BRANCHED-CHAIN AMINO ACID PERMEASE BRNQ"/>
    <property type="match status" value="1"/>
</dbReference>
<protein>
    <recommendedName>
        <fullName evidence="9">Branched-chain amino acid transport system carrier protein</fullName>
    </recommendedName>
</protein>
<feature type="transmembrane region" description="Helical" evidence="9">
    <location>
        <begin position="121"/>
        <end position="141"/>
    </location>
</feature>
<comment type="similarity">
    <text evidence="2 9">Belongs to the branched chain amino acid transporter family.</text>
</comment>
<dbReference type="GO" id="GO:0005304">
    <property type="term" value="F:L-valine transmembrane transporter activity"/>
    <property type="evidence" value="ECO:0007669"/>
    <property type="project" value="TreeGrafter"/>
</dbReference>
<evidence type="ECO:0000256" key="5">
    <source>
        <dbReference type="ARBA" id="ARBA00022692"/>
    </source>
</evidence>
<evidence type="ECO:0000313" key="10">
    <source>
        <dbReference type="EMBL" id="HIR04730.1"/>
    </source>
</evidence>
<dbReference type="Proteomes" id="UP000824250">
    <property type="component" value="Unassembled WGS sequence"/>
</dbReference>
<keyword evidence="4" id="KW-1003">Cell membrane</keyword>
<evidence type="ECO:0000256" key="6">
    <source>
        <dbReference type="ARBA" id="ARBA00022970"/>
    </source>
</evidence>
<feature type="transmembrane region" description="Helical" evidence="9">
    <location>
        <begin position="355"/>
        <end position="374"/>
    </location>
</feature>
<dbReference type="GO" id="GO:0015820">
    <property type="term" value="P:L-leucine transport"/>
    <property type="evidence" value="ECO:0007669"/>
    <property type="project" value="TreeGrafter"/>
</dbReference>
<gene>
    <name evidence="10" type="primary">brnQ</name>
    <name evidence="10" type="ORF">IAB28_02010</name>
</gene>
<comment type="caution">
    <text evidence="10">The sequence shown here is derived from an EMBL/GenBank/DDBJ whole genome shotgun (WGS) entry which is preliminary data.</text>
</comment>
<reference evidence="10" key="1">
    <citation type="submission" date="2020-10" db="EMBL/GenBank/DDBJ databases">
        <authorList>
            <person name="Gilroy R."/>
        </authorList>
    </citation>
    <scope>NUCLEOTIDE SEQUENCE</scope>
    <source>
        <strain evidence="10">CHK180-2868</strain>
    </source>
</reference>
<keyword evidence="7 9" id="KW-1133">Transmembrane helix</keyword>
<feature type="transmembrane region" description="Helical" evidence="9">
    <location>
        <begin position="79"/>
        <end position="101"/>
    </location>
</feature>
<dbReference type="Pfam" id="PF05525">
    <property type="entry name" value="Branch_AA_trans"/>
    <property type="match status" value="1"/>
</dbReference>
<keyword evidence="8 9" id="KW-0472">Membrane</keyword>
<name>A0A9D1A394_9FIRM</name>
<evidence type="ECO:0000256" key="4">
    <source>
        <dbReference type="ARBA" id="ARBA00022475"/>
    </source>
</evidence>
<evidence type="ECO:0000256" key="7">
    <source>
        <dbReference type="ARBA" id="ARBA00022989"/>
    </source>
</evidence>
<feature type="transmembrane region" description="Helical" evidence="9">
    <location>
        <begin position="40"/>
        <end position="67"/>
    </location>
</feature>
<dbReference type="PANTHER" id="PTHR30588">
    <property type="entry name" value="BRANCHED-CHAIN AMINO ACID TRANSPORT SYSTEM 2 CARRIER PROTEIN"/>
    <property type="match status" value="1"/>
</dbReference>
<reference evidence="10" key="2">
    <citation type="journal article" date="2021" name="PeerJ">
        <title>Extensive microbial diversity within the chicken gut microbiome revealed by metagenomics and culture.</title>
        <authorList>
            <person name="Gilroy R."/>
            <person name="Ravi A."/>
            <person name="Getino M."/>
            <person name="Pursley I."/>
            <person name="Horton D.L."/>
            <person name="Alikhan N.F."/>
            <person name="Baker D."/>
            <person name="Gharbi K."/>
            <person name="Hall N."/>
            <person name="Watson M."/>
            <person name="Adriaenssens E.M."/>
            <person name="Foster-Nyarko E."/>
            <person name="Jarju S."/>
            <person name="Secka A."/>
            <person name="Antonio M."/>
            <person name="Oren A."/>
            <person name="Chaudhuri R.R."/>
            <person name="La Ragione R."/>
            <person name="Hildebrand F."/>
            <person name="Pallen M.J."/>
        </authorList>
    </citation>
    <scope>NUCLEOTIDE SEQUENCE</scope>
    <source>
        <strain evidence="10">CHK180-2868</strain>
    </source>
</reference>
<keyword evidence="3 9" id="KW-0813">Transport</keyword>
<feature type="transmembrane region" description="Helical" evidence="9">
    <location>
        <begin position="9"/>
        <end position="28"/>
    </location>
</feature>
<evidence type="ECO:0000256" key="9">
    <source>
        <dbReference type="RuleBase" id="RU362122"/>
    </source>
</evidence>
<evidence type="ECO:0000256" key="1">
    <source>
        <dbReference type="ARBA" id="ARBA00004651"/>
    </source>
</evidence>
<feature type="transmembrane region" description="Helical" evidence="9">
    <location>
        <begin position="237"/>
        <end position="259"/>
    </location>
</feature>
<feature type="transmembrane region" description="Helical" evidence="9">
    <location>
        <begin position="289"/>
        <end position="314"/>
    </location>
</feature>
<accession>A0A9D1A394</accession>
<sequence>MKKLNLRSVILIGITLFSMFFGSGNLIFPPFLGYQSGSRALFAFLGFALSAVALPVLGVAAVAKCGGLDRLCERVHPRFALLFSIIIYLCIGPMLAIPRTASTSYSMFSFLTARLENQTIFSVPMTLLARILFSLVFFAAAGTIAKQPERLKDILGKRMTPLLLILIFALFAASLFHLPLTSSVTTAAYEKAPFLKGFTEGYQTMDTMAAMVFGIVIAVNIRALGVQDNNAIAVETIKGGVIAGLFLGLVYGALTFLGVKSGGFIENPQNGTEILSALSREFFGTAGPVLLALIFFIACFNVCVGLICSCAKFFSEKFSAFTFDQWRWILTVWSFVISILGLDAIIAISSPVLSVIYPVAIVIIVLNLLPFAFLKKPLIQRAAVILALIFGFSSIWNIF</sequence>
<evidence type="ECO:0000256" key="3">
    <source>
        <dbReference type="ARBA" id="ARBA00022448"/>
    </source>
</evidence>
<evidence type="ECO:0000256" key="2">
    <source>
        <dbReference type="ARBA" id="ARBA00008540"/>
    </source>
</evidence>
<dbReference type="NCBIfam" id="TIGR00796">
    <property type="entry name" value="livcs"/>
    <property type="match status" value="1"/>
</dbReference>
<dbReference type="GO" id="GO:0015818">
    <property type="term" value="P:isoleucine transport"/>
    <property type="evidence" value="ECO:0007669"/>
    <property type="project" value="TreeGrafter"/>
</dbReference>
<dbReference type="GO" id="GO:0015188">
    <property type="term" value="F:L-isoleucine transmembrane transporter activity"/>
    <property type="evidence" value="ECO:0007669"/>
    <property type="project" value="TreeGrafter"/>
</dbReference>
<comment type="caution">
    <text evidence="9">Lacks conserved residue(s) required for the propagation of feature annotation.</text>
</comment>
<keyword evidence="6 9" id="KW-0029">Amino-acid transport</keyword>
<feature type="transmembrane region" description="Helical" evidence="9">
    <location>
        <begin position="381"/>
        <end position="398"/>
    </location>
</feature>